<proteinExistence type="predicted"/>
<dbReference type="Gene3D" id="3.10.290.30">
    <property type="entry name" value="MM3350-like"/>
    <property type="match status" value="1"/>
</dbReference>
<feature type="domain" description="Plasmid pRiA4b Orf3-like" evidence="1">
    <location>
        <begin position="10"/>
        <end position="139"/>
    </location>
</feature>
<gene>
    <name evidence="2" type="ORF">JKG68_27675</name>
</gene>
<dbReference type="AlphaFoldDB" id="A0A936ZN19"/>
<protein>
    <recommendedName>
        <fullName evidence="1">Plasmid pRiA4b Orf3-like domain-containing protein</fullName>
    </recommendedName>
</protein>
<dbReference type="InterPro" id="IPR012912">
    <property type="entry name" value="Plasmid_pRiA4b_Orf3-like"/>
</dbReference>
<reference evidence="2" key="1">
    <citation type="submission" date="2021-01" db="EMBL/GenBank/DDBJ databases">
        <title>Microvirga sp.</title>
        <authorList>
            <person name="Kim M.K."/>
        </authorList>
    </citation>
    <scope>NUCLEOTIDE SEQUENCE</scope>
    <source>
        <strain evidence="2">5420S-16</strain>
    </source>
</reference>
<name>A0A936ZN19_9HYPH</name>
<dbReference type="SUPFAM" id="SSF159941">
    <property type="entry name" value="MM3350-like"/>
    <property type="match status" value="1"/>
</dbReference>
<evidence type="ECO:0000259" key="1">
    <source>
        <dbReference type="Pfam" id="PF07929"/>
    </source>
</evidence>
<evidence type="ECO:0000313" key="3">
    <source>
        <dbReference type="Proteomes" id="UP000605848"/>
    </source>
</evidence>
<dbReference type="EMBL" id="JAEQMY010000103">
    <property type="protein sequence ID" value="MBL0407694.1"/>
    <property type="molecule type" value="Genomic_DNA"/>
</dbReference>
<organism evidence="2 3">
    <name type="scientific">Microvirga aerilata</name>
    <dbReference type="NCBI Taxonomy" id="670292"/>
    <lineage>
        <taxon>Bacteria</taxon>
        <taxon>Pseudomonadati</taxon>
        <taxon>Pseudomonadota</taxon>
        <taxon>Alphaproteobacteria</taxon>
        <taxon>Hyphomicrobiales</taxon>
        <taxon>Methylobacteriaceae</taxon>
        <taxon>Microvirga</taxon>
    </lineage>
</organism>
<dbReference type="RefSeq" id="WP_202065167.1">
    <property type="nucleotide sequence ID" value="NZ_JAEQMY010000103.1"/>
</dbReference>
<sequence length="153" mass="17471">MTEARTHMARVTLQDEPTIYREIEVESRKTLSDLAEAIVHAFGFEFDHAFGFYSKLKGQDVMRSQPKYELFADMGESTEAKSVEKTRVADAFPDVGHKMLFMFDYGDDWRFIVEVIGLGQKAAKTCYPKVLKKVGKAPEQYGPWEDNDEDDGT</sequence>
<keyword evidence="3" id="KW-1185">Reference proteome</keyword>
<dbReference type="Proteomes" id="UP000605848">
    <property type="component" value="Unassembled WGS sequence"/>
</dbReference>
<dbReference type="InterPro" id="IPR024047">
    <property type="entry name" value="MM3350-like_sf"/>
</dbReference>
<comment type="caution">
    <text evidence="2">The sequence shown here is derived from an EMBL/GenBank/DDBJ whole genome shotgun (WGS) entry which is preliminary data.</text>
</comment>
<evidence type="ECO:0000313" key="2">
    <source>
        <dbReference type="EMBL" id="MBL0407694.1"/>
    </source>
</evidence>
<dbReference type="Pfam" id="PF07929">
    <property type="entry name" value="PRiA4_ORF3"/>
    <property type="match status" value="1"/>
</dbReference>
<accession>A0A936ZN19</accession>